<feature type="binding site" evidence="8">
    <location>
        <begin position="80"/>
        <end position="81"/>
    </location>
    <ligand>
        <name>substrate</name>
    </ligand>
</feature>
<comment type="subunit">
    <text evidence="8">Homodimer.</text>
</comment>
<feature type="site" description="Could be important to modulate the pK values of the two catalytic cysteine residues" evidence="8">
    <location>
        <position position="154"/>
    </location>
</feature>
<comment type="pathway">
    <text evidence="1 8">Amino-acid biosynthesis; L-lysine biosynthesis via DAP pathway; DL-2,6-diaminopimelate from LL-2,6-diaminopimelate: step 1/1.</text>
</comment>
<name>A0ABM7WDV8_9BACT</name>
<comment type="catalytic activity">
    <reaction evidence="7 8">
        <text>(2S,6S)-2,6-diaminopimelate = meso-2,6-diaminopimelate</text>
        <dbReference type="Rhea" id="RHEA:15393"/>
        <dbReference type="ChEBI" id="CHEBI:57609"/>
        <dbReference type="ChEBI" id="CHEBI:57791"/>
        <dbReference type="EC" id="5.1.1.7"/>
    </reaction>
</comment>
<dbReference type="EC" id="5.1.1.7" evidence="3 8"/>
<dbReference type="InterPro" id="IPR001653">
    <property type="entry name" value="DAP_epimerase_DapF"/>
</dbReference>
<feature type="active site" description="Proton acceptor" evidence="8">
    <location>
        <position position="213"/>
    </location>
</feature>
<reference evidence="10 11" key="1">
    <citation type="submission" date="2022-01" db="EMBL/GenBank/DDBJ databases">
        <title>Desulfofustis limnae sp. nov., a novel mesophilic sulfate-reducing bacterium isolated from marsh soil.</title>
        <authorList>
            <person name="Watanabe M."/>
            <person name="Takahashi A."/>
            <person name="Kojima H."/>
            <person name="Fukui M."/>
        </authorList>
    </citation>
    <scope>NUCLEOTIDE SEQUENCE [LARGE SCALE GENOMIC DNA]</scope>
    <source>
        <strain evidence="10 11">PPLL</strain>
    </source>
</reference>
<dbReference type="EMBL" id="AP025516">
    <property type="protein sequence ID" value="BDD89171.1"/>
    <property type="molecule type" value="Genomic_DNA"/>
</dbReference>
<feature type="binding site" evidence="8">
    <location>
        <position position="185"/>
    </location>
    <ligand>
        <name>substrate</name>
    </ligand>
</feature>
<proteinExistence type="inferred from homology"/>
<feature type="binding site" evidence="8">
    <location>
        <begin position="214"/>
        <end position="215"/>
    </location>
    <ligand>
        <name>substrate</name>
    </ligand>
</feature>
<keyword evidence="5 8" id="KW-0457">Lysine biosynthesis</keyword>
<feature type="binding site" evidence="8">
    <location>
        <position position="70"/>
    </location>
    <ligand>
        <name>substrate</name>
    </ligand>
</feature>
<protein>
    <recommendedName>
        <fullName evidence="3 8">Diaminopimelate epimerase</fullName>
        <shortName evidence="8">DAP epimerase</shortName>
        <ecNumber evidence="3 8">5.1.1.7</ecNumber>
    </recommendedName>
    <alternativeName>
        <fullName evidence="8">PLP-independent amino acid racemase</fullName>
    </alternativeName>
</protein>
<dbReference type="RefSeq" id="WP_284152487.1">
    <property type="nucleotide sequence ID" value="NZ_AP025516.1"/>
</dbReference>
<dbReference type="Proteomes" id="UP000830055">
    <property type="component" value="Chromosome"/>
</dbReference>
<feature type="active site" description="Proton donor" evidence="8">
    <location>
        <position position="79"/>
    </location>
</feature>
<keyword evidence="6 8" id="KW-0413">Isomerase</keyword>
<evidence type="ECO:0000313" key="10">
    <source>
        <dbReference type="EMBL" id="BDD89171.1"/>
    </source>
</evidence>
<keyword evidence="4 8" id="KW-0028">Amino-acid biosynthesis</keyword>
<comment type="function">
    <text evidence="8">Catalyzes the stereoinversion of LL-2,6-diaminopimelate (L,L-DAP) to meso-diaminopimelate (meso-DAP), a precursor of L-lysine and an essential component of the bacterial peptidoglycan.</text>
</comment>
<gene>
    <name evidence="8 10" type="primary">dapF</name>
    <name evidence="10" type="ORF">DPPLL_35360</name>
</gene>
<dbReference type="Pfam" id="PF01678">
    <property type="entry name" value="DAP_epimerase"/>
    <property type="match status" value="2"/>
</dbReference>
<dbReference type="InterPro" id="IPR018510">
    <property type="entry name" value="DAP_epimerase_AS"/>
</dbReference>
<evidence type="ECO:0000256" key="8">
    <source>
        <dbReference type="HAMAP-Rule" id="MF_00197"/>
    </source>
</evidence>
<comment type="similarity">
    <text evidence="2 8">Belongs to the diaminopimelate epimerase family.</text>
</comment>
<evidence type="ECO:0000256" key="3">
    <source>
        <dbReference type="ARBA" id="ARBA00013080"/>
    </source>
</evidence>
<evidence type="ECO:0000256" key="5">
    <source>
        <dbReference type="ARBA" id="ARBA00023154"/>
    </source>
</evidence>
<dbReference type="PANTHER" id="PTHR31689:SF0">
    <property type="entry name" value="DIAMINOPIMELATE EPIMERASE"/>
    <property type="match status" value="1"/>
</dbReference>
<evidence type="ECO:0000256" key="9">
    <source>
        <dbReference type="PROSITE-ProRule" id="PRU10125"/>
    </source>
</evidence>
<keyword evidence="8" id="KW-0963">Cytoplasm</keyword>
<evidence type="ECO:0000256" key="7">
    <source>
        <dbReference type="ARBA" id="ARBA00051712"/>
    </source>
</evidence>
<dbReference type="PROSITE" id="PS01326">
    <property type="entry name" value="DAP_EPIMERASE"/>
    <property type="match status" value="1"/>
</dbReference>
<feature type="binding site" evidence="8">
    <location>
        <begin position="203"/>
        <end position="204"/>
    </location>
    <ligand>
        <name>substrate</name>
    </ligand>
</feature>
<evidence type="ECO:0000313" key="11">
    <source>
        <dbReference type="Proteomes" id="UP000830055"/>
    </source>
</evidence>
<keyword evidence="11" id="KW-1185">Reference proteome</keyword>
<evidence type="ECO:0000256" key="6">
    <source>
        <dbReference type="ARBA" id="ARBA00023235"/>
    </source>
</evidence>
<evidence type="ECO:0000256" key="2">
    <source>
        <dbReference type="ARBA" id="ARBA00010219"/>
    </source>
</evidence>
<accession>A0ABM7WDV8</accession>
<comment type="caution">
    <text evidence="8">Lacks conserved residue(s) required for the propagation of feature annotation.</text>
</comment>
<dbReference type="Gene3D" id="3.10.310.10">
    <property type="entry name" value="Diaminopimelate Epimerase, Chain A, domain 1"/>
    <property type="match status" value="2"/>
</dbReference>
<dbReference type="PANTHER" id="PTHR31689">
    <property type="entry name" value="DIAMINOPIMELATE EPIMERASE, CHLOROPLASTIC"/>
    <property type="match status" value="1"/>
</dbReference>
<dbReference type="HAMAP" id="MF_00197">
    <property type="entry name" value="DAP_epimerase"/>
    <property type="match status" value="1"/>
</dbReference>
<dbReference type="NCBIfam" id="TIGR00652">
    <property type="entry name" value="DapF"/>
    <property type="match status" value="1"/>
</dbReference>
<feature type="site" description="Could be important to modulate the pK values of the two catalytic cysteine residues" evidence="8">
    <location>
        <position position="203"/>
    </location>
</feature>
<evidence type="ECO:0000256" key="1">
    <source>
        <dbReference type="ARBA" id="ARBA00005196"/>
    </source>
</evidence>
<organism evidence="10 11">
    <name type="scientific">Desulfofustis limnaeus</name>
    <dbReference type="NCBI Taxonomy" id="2740163"/>
    <lineage>
        <taxon>Bacteria</taxon>
        <taxon>Pseudomonadati</taxon>
        <taxon>Thermodesulfobacteriota</taxon>
        <taxon>Desulfobulbia</taxon>
        <taxon>Desulfobulbales</taxon>
        <taxon>Desulfocapsaceae</taxon>
        <taxon>Desulfofustis</taxon>
    </lineage>
</organism>
<comment type="subcellular location">
    <subcellularLocation>
        <location evidence="8">Cytoplasm</location>
    </subcellularLocation>
</comment>
<dbReference type="SUPFAM" id="SSF54506">
    <property type="entry name" value="Diaminopimelate epimerase-like"/>
    <property type="match status" value="2"/>
</dbReference>
<feature type="active site" evidence="9">
    <location>
        <position position="79"/>
    </location>
</feature>
<feature type="binding site" evidence="8">
    <location>
        <position position="17"/>
    </location>
    <ligand>
        <name>substrate</name>
    </ligand>
</feature>
<evidence type="ECO:0000256" key="4">
    <source>
        <dbReference type="ARBA" id="ARBA00022605"/>
    </source>
</evidence>
<sequence length="279" mass="30512">MNLDFPIAITKMSGAGNDFIVIDHRRPLVPEPLQPQFAQLVCRRRFSVGADGLILIEDDEELDFRWRFYNSDGSVAEMCGNGARCAARFAFRQGIAGRSQRFRTVAGVIEAEVIGEQEHVSVRMTEPFGYRDGIFINLDGTSYEVFFINTGVPHAVVFVASDQIPVREWGRRLRFHEQFAPAGTNVDFVRVDGDGALLVRTYERGVEDETMACGTGVVAAALVAVRQGLCESPVDVTTGGGEQLLVQFTGEGGEQGTDVYLQGAARIVYEGALSPEALL</sequence>